<name>A0AAF0F9V6_9BASI</name>
<dbReference type="InterPro" id="IPR013057">
    <property type="entry name" value="AA_transpt_TM"/>
</dbReference>
<feature type="domain" description="Amino acid transporter transmembrane" evidence="7">
    <location>
        <begin position="70"/>
        <end position="450"/>
    </location>
</feature>
<evidence type="ECO:0000256" key="4">
    <source>
        <dbReference type="ARBA" id="ARBA00022989"/>
    </source>
</evidence>
<dbReference type="FunFam" id="1.20.1740.10:FF:000039">
    <property type="entry name" value="Neutral amino acid transporter (Eurofung)"/>
    <property type="match status" value="1"/>
</dbReference>
<feature type="transmembrane region" description="Helical" evidence="6">
    <location>
        <begin position="306"/>
        <end position="329"/>
    </location>
</feature>
<sequence length="499" mass="55568">MSEKQAGDAVEHATADYNDPEMEMRLAKHGFGYKRIGPPIAANLERDGTSAMKITERAELEKENAIQYRTCSWQKTSALLFSEYICLAIMSFPYSYSILGLVPGIILTVVQAGFVLYTSLVVWEFCLRHPEVRDVTDIGQMLFFNWKGAWWATAVMFILNNTFIMALHVLTIERYLNTMSNHPFCTVIFGAIAAVVSWLCSLPRTFSALSHLATVAAFFTFVSVLLAAIFAGIEAHPAGYNPDPNHVTAAGVKMGGNPLVLVVPAAGTTFVSGVSAFLNISYTLIGQITLPSFIAEMKDPFEFRKCIWVVTICEIIVFSVIGAVVYAFTGTQYNTAPAFGSLSNDVNKKIAFSFMVPTLIFLGVLYASVSARFVMFRLFDGTRHLTSHTLLGWIAWSSILALLWIFSFVIAEVIPFFSDLLSLMSSLFDSFFGWIFWGTAYLRMRSVDHGSNFMRVRGWRGWIGFGVNVFIIVVGFFFLGPGTYVRENFITMLTSVRGR</sequence>
<keyword evidence="5 6" id="KW-0472">Membrane</keyword>
<feature type="transmembrane region" description="Helical" evidence="6">
    <location>
        <begin position="105"/>
        <end position="127"/>
    </location>
</feature>
<feature type="transmembrane region" description="Helical" evidence="6">
    <location>
        <begin position="462"/>
        <end position="479"/>
    </location>
</feature>
<evidence type="ECO:0000313" key="9">
    <source>
        <dbReference type="Proteomes" id="UP001214628"/>
    </source>
</evidence>
<feature type="transmembrane region" description="Helical" evidence="6">
    <location>
        <begin position="420"/>
        <end position="442"/>
    </location>
</feature>
<feature type="transmembrane region" description="Helical" evidence="6">
    <location>
        <begin position="390"/>
        <end position="414"/>
    </location>
</feature>
<dbReference type="EMBL" id="CP118382">
    <property type="protein sequence ID" value="WFD45303.1"/>
    <property type="molecule type" value="Genomic_DNA"/>
</dbReference>
<evidence type="ECO:0000259" key="7">
    <source>
        <dbReference type="Pfam" id="PF01490"/>
    </source>
</evidence>
<dbReference type="Proteomes" id="UP001214628">
    <property type="component" value="Chromosome 8"/>
</dbReference>
<feature type="transmembrane region" description="Helical" evidence="6">
    <location>
        <begin position="181"/>
        <end position="200"/>
    </location>
</feature>
<dbReference type="PANTHER" id="PTHR22950">
    <property type="entry name" value="AMINO ACID TRANSPORTER"/>
    <property type="match status" value="1"/>
</dbReference>
<keyword evidence="9" id="KW-1185">Reference proteome</keyword>
<gene>
    <name evidence="8" type="ORF">MPSI1_003985</name>
</gene>
<feature type="transmembrane region" description="Helical" evidence="6">
    <location>
        <begin position="78"/>
        <end position="99"/>
    </location>
</feature>
<dbReference type="AlphaFoldDB" id="A0AAF0F9V6"/>
<keyword evidence="4 6" id="KW-1133">Transmembrane helix</keyword>
<dbReference type="GO" id="GO:0015179">
    <property type="term" value="F:L-amino acid transmembrane transporter activity"/>
    <property type="evidence" value="ECO:0007669"/>
    <property type="project" value="TreeGrafter"/>
</dbReference>
<feature type="transmembrane region" description="Helical" evidence="6">
    <location>
        <begin position="261"/>
        <end position="285"/>
    </location>
</feature>
<reference evidence="8" key="1">
    <citation type="submission" date="2023-02" db="EMBL/GenBank/DDBJ databases">
        <title>Mating type loci evolution in Malassezia.</title>
        <authorList>
            <person name="Coelho M.A."/>
        </authorList>
    </citation>
    <scope>NUCLEOTIDE SEQUENCE</scope>
    <source>
        <strain evidence="8">CBS 14136</strain>
    </source>
</reference>
<comment type="similarity">
    <text evidence="2">Belongs to the amino acid/polyamine transporter 2 family.</text>
</comment>
<dbReference type="PANTHER" id="PTHR22950:SF20">
    <property type="entry name" value="AMINO ACID TRANSPORTER (EUROFUNG)"/>
    <property type="match status" value="1"/>
</dbReference>
<keyword evidence="3 6" id="KW-0812">Transmembrane</keyword>
<accession>A0AAF0F9V6</accession>
<dbReference type="GO" id="GO:0016020">
    <property type="term" value="C:membrane"/>
    <property type="evidence" value="ECO:0007669"/>
    <property type="project" value="UniProtKB-SubCell"/>
</dbReference>
<feature type="transmembrane region" description="Helical" evidence="6">
    <location>
        <begin position="148"/>
        <end position="169"/>
    </location>
</feature>
<organism evidence="8 9">
    <name type="scientific">Malassezia psittaci</name>
    <dbReference type="NCBI Taxonomy" id="1821823"/>
    <lineage>
        <taxon>Eukaryota</taxon>
        <taxon>Fungi</taxon>
        <taxon>Dikarya</taxon>
        <taxon>Basidiomycota</taxon>
        <taxon>Ustilaginomycotina</taxon>
        <taxon>Malasseziomycetes</taxon>
        <taxon>Malasseziales</taxon>
        <taxon>Malasseziaceae</taxon>
        <taxon>Malassezia</taxon>
    </lineage>
</organism>
<evidence type="ECO:0000256" key="2">
    <source>
        <dbReference type="ARBA" id="ARBA00008066"/>
    </source>
</evidence>
<evidence type="ECO:0000256" key="3">
    <source>
        <dbReference type="ARBA" id="ARBA00022692"/>
    </source>
</evidence>
<comment type="subcellular location">
    <subcellularLocation>
        <location evidence="1">Membrane</location>
        <topology evidence="1">Multi-pass membrane protein</topology>
    </subcellularLocation>
</comment>
<dbReference type="Pfam" id="PF01490">
    <property type="entry name" value="Aa_trans"/>
    <property type="match status" value="1"/>
</dbReference>
<evidence type="ECO:0000256" key="1">
    <source>
        <dbReference type="ARBA" id="ARBA00004141"/>
    </source>
</evidence>
<protein>
    <recommendedName>
        <fullName evidence="7">Amino acid transporter transmembrane domain-containing protein</fullName>
    </recommendedName>
</protein>
<feature type="transmembrane region" description="Helical" evidence="6">
    <location>
        <begin position="349"/>
        <end position="369"/>
    </location>
</feature>
<evidence type="ECO:0000256" key="6">
    <source>
        <dbReference type="SAM" id="Phobius"/>
    </source>
</evidence>
<feature type="transmembrane region" description="Helical" evidence="6">
    <location>
        <begin position="212"/>
        <end position="233"/>
    </location>
</feature>
<proteinExistence type="inferred from homology"/>
<evidence type="ECO:0000256" key="5">
    <source>
        <dbReference type="ARBA" id="ARBA00023136"/>
    </source>
</evidence>
<evidence type="ECO:0000313" key="8">
    <source>
        <dbReference type="EMBL" id="WFD45303.1"/>
    </source>
</evidence>